<evidence type="ECO:0000313" key="1">
    <source>
        <dbReference type="EMBL" id="KAJ1364527.1"/>
    </source>
</evidence>
<dbReference type="Proteomes" id="UP001196413">
    <property type="component" value="Unassembled WGS sequence"/>
</dbReference>
<evidence type="ECO:0000313" key="2">
    <source>
        <dbReference type="Proteomes" id="UP001196413"/>
    </source>
</evidence>
<organism evidence="1 2">
    <name type="scientific">Parelaphostrongylus tenuis</name>
    <name type="common">Meningeal worm</name>
    <dbReference type="NCBI Taxonomy" id="148309"/>
    <lineage>
        <taxon>Eukaryota</taxon>
        <taxon>Metazoa</taxon>
        <taxon>Ecdysozoa</taxon>
        <taxon>Nematoda</taxon>
        <taxon>Chromadorea</taxon>
        <taxon>Rhabditida</taxon>
        <taxon>Rhabditina</taxon>
        <taxon>Rhabditomorpha</taxon>
        <taxon>Strongyloidea</taxon>
        <taxon>Metastrongylidae</taxon>
        <taxon>Parelaphostrongylus</taxon>
    </lineage>
</organism>
<gene>
    <name evidence="1" type="ORF">KIN20_024648</name>
</gene>
<dbReference type="AlphaFoldDB" id="A0AAD5QWV5"/>
<sequence length="127" mass="13988">MVANLLMKTKSGDDNEDELARFAFSLSSTSSLIKCDRISLTSNSLQLRRIILRERNEIVLSSSNCTNLIFSALTTMTNLTTIPPYIHSENIAASVLMTMLGDVTSFLTRWNGDGRSTIQPAAISLPF</sequence>
<reference evidence="1" key="1">
    <citation type="submission" date="2021-06" db="EMBL/GenBank/DDBJ databases">
        <title>Parelaphostrongylus tenuis whole genome reference sequence.</title>
        <authorList>
            <person name="Garwood T.J."/>
            <person name="Larsen P.A."/>
            <person name="Fountain-Jones N.M."/>
            <person name="Garbe J.R."/>
            <person name="Macchietto M.G."/>
            <person name="Kania S.A."/>
            <person name="Gerhold R.W."/>
            <person name="Richards J.E."/>
            <person name="Wolf T.M."/>
        </authorList>
    </citation>
    <scope>NUCLEOTIDE SEQUENCE</scope>
    <source>
        <strain evidence="1">MNPRO001-30</strain>
        <tissue evidence="1">Meninges</tissue>
    </source>
</reference>
<accession>A0AAD5QWV5</accession>
<dbReference type="EMBL" id="JAHQIW010004999">
    <property type="protein sequence ID" value="KAJ1364527.1"/>
    <property type="molecule type" value="Genomic_DNA"/>
</dbReference>
<protein>
    <submittedName>
        <fullName evidence="1">Uncharacterized protein</fullName>
    </submittedName>
</protein>
<keyword evidence="2" id="KW-1185">Reference proteome</keyword>
<name>A0AAD5QWV5_PARTN</name>
<comment type="caution">
    <text evidence="1">The sequence shown here is derived from an EMBL/GenBank/DDBJ whole genome shotgun (WGS) entry which is preliminary data.</text>
</comment>
<proteinExistence type="predicted"/>